<reference evidence="2 3" key="1">
    <citation type="journal article" date="2019" name="Int. J. Syst. Evol. Microbiol.">
        <title>The Global Catalogue of Microorganisms (GCM) 10K type strain sequencing project: providing services to taxonomists for standard genome sequencing and annotation.</title>
        <authorList>
            <consortium name="The Broad Institute Genomics Platform"/>
            <consortium name="The Broad Institute Genome Sequencing Center for Infectious Disease"/>
            <person name="Wu L."/>
            <person name="Ma J."/>
        </authorList>
    </citation>
    <scope>NUCLEOTIDE SEQUENCE [LARGE SCALE GENOMIC DNA]</scope>
    <source>
        <strain evidence="2 3">JCM 16014</strain>
    </source>
</reference>
<proteinExistence type="predicted"/>
<dbReference type="InterPro" id="IPR003741">
    <property type="entry name" value="LUD_dom"/>
</dbReference>
<sequence>MFTASSETLRLAGIAEDVDASEDHVSVRTQLSDIPADDVDARIRLGALPDVVVGSVHAVTEEGHLVVASATGSQFAPYAAGAKKAVWVVGAQKIVPDLETALRRIRTYTLGKEHQHLRELAGQGSFIGKILIIEREALPERGTVVLVPVRKETRPAATVGGRARPNQGTVIVPVSGRFLDESPTRIW</sequence>
<evidence type="ECO:0000259" key="1">
    <source>
        <dbReference type="Pfam" id="PF02589"/>
    </source>
</evidence>
<dbReference type="PANTHER" id="PTHR36179:SF2">
    <property type="entry name" value="LUD DOMAIN-CONTAINING PROTEIN"/>
    <property type="match status" value="1"/>
</dbReference>
<keyword evidence="3" id="KW-1185">Reference proteome</keyword>
<evidence type="ECO:0000313" key="3">
    <source>
        <dbReference type="Proteomes" id="UP001500751"/>
    </source>
</evidence>
<dbReference type="PANTHER" id="PTHR36179">
    <property type="entry name" value="LUD_DOM DOMAIN-CONTAINING PROTEIN"/>
    <property type="match status" value="1"/>
</dbReference>
<dbReference type="Proteomes" id="UP001500751">
    <property type="component" value="Unassembled WGS sequence"/>
</dbReference>
<accession>A0ABN2USR4</accession>
<organism evidence="2 3">
    <name type="scientific">Catenulispora yoronensis</name>
    <dbReference type="NCBI Taxonomy" id="450799"/>
    <lineage>
        <taxon>Bacteria</taxon>
        <taxon>Bacillati</taxon>
        <taxon>Actinomycetota</taxon>
        <taxon>Actinomycetes</taxon>
        <taxon>Catenulisporales</taxon>
        <taxon>Catenulisporaceae</taxon>
        <taxon>Catenulispora</taxon>
    </lineage>
</organism>
<protein>
    <recommendedName>
        <fullName evidence="1">LUD domain-containing protein</fullName>
    </recommendedName>
</protein>
<name>A0ABN2USR4_9ACTN</name>
<evidence type="ECO:0000313" key="2">
    <source>
        <dbReference type="EMBL" id="GAA2042716.1"/>
    </source>
</evidence>
<dbReference type="EMBL" id="BAAAQN010000034">
    <property type="protein sequence ID" value="GAA2042716.1"/>
    <property type="molecule type" value="Genomic_DNA"/>
</dbReference>
<gene>
    <name evidence="2" type="ORF">GCM10009839_51990</name>
</gene>
<comment type="caution">
    <text evidence="2">The sequence shown here is derived from an EMBL/GenBank/DDBJ whole genome shotgun (WGS) entry which is preliminary data.</text>
</comment>
<feature type="domain" description="LUD" evidence="1">
    <location>
        <begin position="47"/>
        <end position="146"/>
    </location>
</feature>
<dbReference type="Pfam" id="PF02589">
    <property type="entry name" value="LUD_dom"/>
    <property type="match status" value="1"/>
</dbReference>